<feature type="domain" description="Dynein regulatory complex subunit 7 MORN" evidence="11">
    <location>
        <begin position="294"/>
        <end position="498"/>
    </location>
</feature>
<evidence type="ECO:0000256" key="9">
    <source>
        <dbReference type="ARBA" id="ARBA00023273"/>
    </source>
</evidence>
<dbReference type="Pfam" id="PF24671">
    <property type="entry name" value="DRC7_C"/>
    <property type="match status" value="2"/>
</dbReference>
<evidence type="ECO:0000313" key="14">
    <source>
        <dbReference type="Proteomes" id="UP001530400"/>
    </source>
</evidence>
<dbReference type="InterPro" id="IPR056292">
    <property type="entry name" value="DRC7_C"/>
</dbReference>
<feature type="domain" description="Dynein regulatory complex subunit 7 C-terminal" evidence="12">
    <location>
        <begin position="642"/>
        <end position="683"/>
    </location>
</feature>
<keyword evidence="6" id="KW-0175">Coiled coil</keyword>
<comment type="similarity">
    <text evidence="3">Belongs to the DRC7 family.</text>
</comment>
<evidence type="ECO:0000256" key="7">
    <source>
        <dbReference type="ARBA" id="ARBA00023069"/>
    </source>
</evidence>
<dbReference type="GO" id="GO:0031514">
    <property type="term" value="C:motile cilium"/>
    <property type="evidence" value="ECO:0007669"/>
    <property type="project" value="UniProtKB-SubCell"/>
</dbReference>
<dbReference type="InterPro" id="IPR056291">
    <property type="entry name" value="MORN_DRC7"/>
</dbReference>
<dbReference type="Pfam" id="PF24667">
    <property type="entry name" value="MORN_DRC7"/>
    <property type="match status" value="1"/>
</dbReference>
<comment type="caution">
    <text evidence="13">The sequence shown here is derived from an EMBL/GenBank/DDBJ whole genome shotgun (WGS) entry which is preliminary data.</text>
</comment>
<reference evidence="13 14" key="1">
    <citation type="submission" date="2024-10" db="EMBL/GenBank/DDBJ databases">
        <title>Updated reference genomes for cyclostephanoid diatoms.</title>
        <authorList>
            <person name="Roberts W.R."/>
            <person name="Alverson A.J."/>
        </authorList>
    </citation>
    <scope>NUCLEOTIDE SEQUENCE [LARGE SCALE GENOMIC DNA]</scope>
    <source>
        <strain evidence="13 14">AJA010-31</strain>
    </source>
</reference>
<keyword evidence="7" id="KW-0969">Cilium</keyword>
<keyword evidence="14" id="KW-1185">Reference proteome</keyword>
<evidence type="ECO:0000313" key="13">
    <source>
        <dbReference type="EMBL" id="KAL3787739.1"/>
    </source>
</evidence>
<proteinExistence type="inferred from homology"/>
<dbReference type="AlphaFoldDB" id="A0ABD3PJD2"/>
<comment type="subcellular location">
    <subcellularLocation>
        <location evidence="1">Cell projection</location>
        <location evidence="1">Cilium</location>
        <location evidence="1">Flagellum</location>
    </subcellularLocation>
    <subcellularLocation>
        <location evidence="2">Cytoplasm</location>
        <location evidence="2">Cytoskeleton</location>
        <location evidence="2">Cilium axoneme</location>
    </subcellularLocation>
</comment>
<keyword evidence="4" id="KW-0963">Cytoplasm</keyword>
<evidence type="ECO:0000256" key="8">
    <source>
        <dbReference type="ARBA" id="ARBA00023212"/>
    </source>
</evidence>
<evidence type="ECO:0000259" key="11">
    <source>
        <dbReference type="Pfam" id="PF24667"/>
    </source>
</evidence>
<gene>
    <name evidence="13" type="ORF">ACHAWO_006137</name>
</gene>
<protein>
    <submittedName>
        <fullName evidence="13">Uncharacterized protein</fullName>
    </submittedName>
</protein>
<dbReference type="InterPro" id="IPR038765">
    <property type="entry name" value="Papain-like_cys_pep_sf"/>
</dbReference>
<dbReference type="PANTHER" id="PTHR35249">
    <property type="entry name" value="DYNEIN REGULATORY COMPLEX SUBUNIT 7"/>
    <property type="match status" value="1"/>
</dbReference>
<evidence type="ECO:0000256" key="10">
    <source>
        <dbReference type="SAM" id="MobiDB-lite"/>
    </source>
</evidence>
<dbReference type="InterPro" id="IPR033551">
    <property type="entry name" value="DRC7/lobo"/>
</dbReference>
<evidence type="ECO:0000256" key="6">
    <source>
        <dbReference type="ARBA" id="ARBA00023054"/>
    </source>
</evidence>
<accession>A0ABD3PJD2</accession>
<dbReference type="PANTHER" id="PTHR35249:SF2">
    <property type="entry name" value="DYNEIN REGULATORY COMPLEX SUBUNIT 7"/>
    <property type="match status" value="1"/>
</dbReference>
<feature type="domain" description="Dynein regulatory complex subunit 7 C-terminal" evidence="12">
    <location>
        <begin position="596"/>
        <end position="640"/>
    </location>
</feature>
<evidence type="ECO:0000256" key="2">
    <source>
        <dbReference type="ARBA" id="ARBA00004430"/>
    </source>
</evidence>
<dbReference type="EMBL" id="JALLPJ020000599">
    <property type="protein sequence ID" value="KAL3787739.1"/>
    <property type="molecule type" value="Genomic_DNA"/>
</dbReference>
<dbReference type="Proteomes" id="UP001530400">
    <property type="component" value="Unassembled WGS sequence"/>
</dbReference>
<name>A0ABD3PJD2_9STRA</name>
<dbReference type="SUPFAM" id="SSF54001">
    <property type="entry name" value="Cysteine proteinases"/>
    <property type="match status" value="1"/>
</dbReference>
<evidence type="ECO:0000259" key="12">
    <source>
        <dbReference type="Pfam" id="PF24671"/>
    </source>
</evidence>
<sequence length="700" mass="79416">MTTSIKSSLIEQLRNGPSSVARESYTTHTESEKRCARQISDFVKNNPVLKERAVFIQPPNEYGVNKMACTSIRPTLLPKTELYDLRQCSEFVARFVQYEPRESSDTEQVVISPTQTLSWAVGDAFDMSVLLVSLLIGAGYDAYVVIGHAPAYIRLKDQTHMKCTLEKRERTDPLKPWSVDAIVQDACPLDKVKDRIDLHCWVLVKSSCKRDLTEGSCFVEPSTGIIYPLDQDVPYNSMWCAFNDKNYWVNASNSDVRLTDDISSWLKVLPNIAPFSHVSKIEILSEQYALRYPPSGKRCLLLDKAKIEYFGDSIDPQGLATRISQFEDDDQTVVVQITELFSPNTRDDHLIERIRRPLDMSCVETYSMKNPHSVVKRSETASRRTIKFHPKSRSDGLIERVEDIGTFITETFHDRSDSLIQRVVELKRLPRDAKKPKGDVIVCGSGLVLAAITRVDDHYAAPIDKSALNTSVASQSYQLKEKQVVVTHHCHHEALQTSDTYSKDDMFEPNATGRSLLKLEHTTIQALKKTQDEMIELCEAIYHRDLKMLSNVDPPKSDDAATGTAGSASKDDAQDESKTFDYLEPFLEQIDNKGPLTQDEASQVKDACLKNFKDRLLERANIMQSRLDTARQELGRKQEASAVAEDTFRIKVMEKRLREHEDAAITRYKALEKKLNEDERLAILPCTSRREAVPIIDEKQ</sequence>
<keyword evidence="5" id="KW-0282">Flagellum</keyword>
<evidence type="ECO:0000256" key="3">
    <source>
        <dbReference type="ARBA" id="ARBA00010738"/>
    </source>
</evidence>
<organism evidence="13 14">
    <name type="scientific">Cyclotella atomus</name>
    <dbReference type="NCBI Taxonomy" id="382360"/>
    <lineage>
        <taxon>Eukaryota</taxon>
        <taxon>Sar</taxon>
        <taxon>Stramenopiles</taxon>
        <taxon>Ochrophyta</taxon>
        <taxon>Bacillariophyta</taxon>
        <taxon>Coscinodiscophyceae</taxon>
        <taxon>Thalassiosirophycidae</taxon>
        <taxon>Stephanodiscales</taxon>
        <taxon>Stephanodiscaceae</taxon>
        <taxon>Cyclotella</taxon>
    </lineage>
</organism>
<evidence type="ECO:0000256" key="1">
    <source>
        <dbReference type="ARBA" id="ARBA00004230"/>
    </source>
</evidence>
<keyword evidence="9" id="KW-0966">Cell projection</keyword>
<dbReference type="GO" id="GO:0005930">
    <property type="term" value="C:axoneme"/>
    <property type="evidence" value="ECO:0007669"/>
    <property type="project" value="UniProtKB-SubCell"/>
</dbReference>
<dbReference type="Gene3D" id="3.10.620.30">
    <property type="match status" value="1"/>
</dbReference>
<feature type="region of interest" description="Disordered" evidence="10">
    <location>
        <begin position="550"/>
        <end position="576"/>
    </location>
</feature>
<keyword evidence="8" id="KW-0206">Cytoskeleton</keyword>
<evidence type="ECO:0000256" key="4">
    <source>
        <dbReference type="ARBA" id="ARBA00022490"/>
    </source>
</evidence>
<evidence type="ECO:0000256" key="5">
    <source>
        <dbReference type="ARBA" id="ARBA00022846"/>
    </source>
</evidence>